<dbReference type="Pfam" id="PF00147">
    <property type="entry name" value="Fibrinogen_C"/>
    <property type="match status" value="1"/>
</dbReference>
<dbReference type="SUPFAM" id="SSF56496">
    <property type="entry name" value="Fibrinogen C-terminal domain-like"/>
    <property type="match status" value="1"/>
</dbReference>
<dbReference type="EnsemblMetazoa" id="ASIC018896-RA">
    <property type="protein sequence ID" value="ASIC018896-PA"/>
    <property type="gene ID" value="ASIC018896"/>
</dbReference>
<dbReference type="OrthoDB" id="7725475at2759"/>
<reference evidence="4 6" key="1">
    <citation type="journal article" date="2014" name="BMC Genomics">
        <title>Genome sequence of Anopheles sinensis provides insight into genetics basis of mosquito competence for malaria parasites.</title>
        <authorList>
            <person name="Zhou D."/>
            <person name="Zhang D."/>
            <person name="Ding G."/>
            <person name="Shi L."/>
            <person name="Hou Q."/>
            <person name="Ye Y."/>
            <person name="Xu Y."/>
            <person name="Zhou H."/>
            <person name="Xiong C."/>
            <person name="Li S."/>
            <person name="Yu J."/>
            <person name="Hong S."/>
            <person name="Yu X."/>
            <person name="Zou P."/>
            <person name="Chen C."/>
            <person name="Chang X."/>
            <person name="Wang W."/>
            <person name="Lv Y."/>
            <person name="Sun Y."/>
            <person name="Ma L."/>
            <person name="Shen B."/>
            <person name="Zhu C."/>
        </authorList>
    </citation>
    <scope>NUCLEOTIDE SEQUENCE [LARGE SCALE GENOMIC DNA]</scope>
</reference>
<dbReference type="InterPro" id="IPR002181">
    <property type="entry name" value="Fibrinogen_a/b/g_C_dom"/>
</dbReference>
<keyword evidence="6" id="KW-1185">Reference proteome</keyword>
<dbReference type="STRING" id="74873.A0A084WK36"/>
<evidence type="ECO:0000256" key="2">
    <source>
        <dbReference type="SAM" id="SignalP"/>
    </source>
</evidence>
<evidence type="ECO:0000259" key="3">
    <source>
        <dbReference type="PROSITE" id="PS51406"/>
    </source>
</evidence>
<dbReference type="InterPro" id="IPR014716">
    <property type="entry name" value="Fibrinogen_a/b/g_C_1"/>
</dbReference>
<dbReference type="PANTHER" id="PTHR19143:SF327">
    <property type="entry name" value="FI21813P1-RELATED"/>
    <property type="match status" value="1"/>
</dbReference>
<dbReference type="AlphaFoldDB" id="A0A084WK36"/>
<sequence length="357" mass="40814">MFSRVVSVILCFETVILCKFGDATSEISNASGSLTGYGFEIMMAKLDYLQYKVLELDLGAKEHTEVIMQNQNHLETVFRSLLWSISQLDQAVSYNLSTIQDQSRKILSQQIACANHEQMRAEIVRLAPRPTLSTNSPNLLDLCSTRLKGPFRTCKEVPSKVPGRYLIQPGETDEPFVAFCEQIRFGGGWLLVQRRFDGTLNFNRHWKEYREEFGSTEGEYWIGLERLHRLTTAQSVELLVEMEDFAGNYGYAWYKEFAIGNETEQYVLKKLSGYRGTAGDSLAAHKGMKFSTVDRDNDLADGNCALRNGGGWWYFKCHPSNLNGYYLNKMDWIAIIWHTFKNSTQGLAYTRMMIRAV</sequence>
<evidence type="ECO:0000313" key="6">
    <source>
        <dbReference type="Proteomes" id="UP000030765"/>
    </source>
</evidence>
<dbReference type="PROSITE" id="PS51406">
    <property type="entry name" value="FIBRINOGEN_C_2"/>
    <property type="match status" value="1"/>
</dbReference>
<dbReference type="GO" id="GO:0005615">
    <property type="term" value="C:extracellular space"/>
    <property type="evidence" value="ECO:0007669"/>
    <property type="project" value="TreeGrafter"/>
</dbReference>
<feature type="signal peptide" evidence="2">
    <location>
        <begin position="1"/>
        <end position="18"/>
    </location>
</feature>
<keyword evidence="1" id="KW-1015">Disulfide bond</keyword>
<name>A0A084WK36_ANOSI</name>
<reference evidence="5" key="2">
    <citation type="submission" date="2020-05" db="UniProtKB">
        <authorList>
            <consortium name="EnsemblMetazoa"/>
        </authorList>
    </citation>
    <scope>IDENTIFICATION</scope>
</reference>
<dbReference type="OMA" id="CANHETW"/>
<organism evidence="4">
    <name type="scientific">Anopheles sinensis</name>
    <name type="common">Mosquito</name>
    <dbReference type="NCBI Taxonomy" id="74873"/>
    <lineage>
        <taxon>Eukaryota</taxon>
        <taxon>Metazoa</taxon>
        <taxon>Ecdysozoa</taxon>
        <taxon>Arthropoda</taxon>
        <taxon>Hexapoda</taxon>
        <taxon>Insecta</taxon>
        <taxon>Pterygota</taxon>
        <taxon>Neoptera</taxon>
        <taxon>Endopterygota</taxon>
        <taxon>Diptera</taxon>
        <taxon>Nematocera</taxon>
        <taxon>Culicoidea</taxon>
        <taxon>Culicidae</taxon>
        <taxon>Anophelinae</taxon>
        <taxon>Anopheles</taxon>
    </lineage>
</organism>
<proteinExistence type="predicted"/>
<gene>
    <name evidence="4" type="ORF">ZHAS_00018896</name>
</gene>
<evidence type="ECO:0000256" key="1">
    <source>
        <dbReference type="ARBA" id="ARBA00023157"/>
    </source>
</evidence>
<dbReference type="SMART" id="SM00186">
    <property type="entry name" value="FBG"/>
    <property type="match status" value="1"/>
</dbReference>
<keyword evidence="2" id="KW-0732">Signal</keyword>
<dbReference type="VEuPathDB" id="VectorBase:ASIS016063"/>
<dbReference type="Proteomes" id="UP000030765">
    <property type="component" value="Unassembled WGS sequence"/>
</dbReference>
<dbReference type="EMBL" id="KE525349">
    <property type="protein sequence ID" value="KFB50580.1"/>
    <property type="molecule type" value="Genomic_DNA"/>
</dbReference>
<dbReference type="InterPro" id="IPR050373">
    <property type="entry name" value="Fibrinogen_C-term_domain"/>
</dbReference>
<dbReference type="CDD" id="cd00087">
    <property type="entry name" value="FReD"/>
    <property type="match status" value="1"/>
</dbReference>
<evidence type="ECO:0000313" key="4">
    <source>
        <dbReference type="EMBL" id="KFB50580.1"/>
    </source>
</evidence>
<dbReference type="PANTHER" id="PTHR19143">
    <property type="entry name" value="FIBRINOGEN/TENASCIN/ANGIOPOEITIN"/>
    <property type="match status" value="1"/>
</dbReference>
<dbReference type="VEuPathDB" id="VectorBase:ASIC018896"/>
<dbReference type="EMBL" id="ATLV01024093">
    <property type="status" value="NOT_ANNOTATED_CDS"/>
    <property type="molecule type" value="Genomic_DNA"/>
</dbReference>
<dbReference type="Gene3D" id="3.90.215.10">
    <property type="entry name" value="Gamma Fibrinogen, chain A, domain 1"/>
    <property type="match status" value="1"/>
</dbReference>
<dbReference type="PROSITE" id="PS00514">
    <property type="entry name" value="FIBRINOGEN_C_1"/>
    <property type="match status" value="1"/>
</dbReference>
<accession>A0A084WK36</accession>
<feature type="chain" id="PRO_5001784844" evidence="2">
    <location>
        <begin position="19"/>
        <end position="357"/>
    </location>
</feature>
<evidence type="ECO:0000313" key="5">
    <source>
        <dbReference type="EnsemblMetazoa" id="ASIC018896-PA"/>
    </source>
</evidence>
<dbReference type="InterPro" id="IPR020837">
    <property type="entry name" value="Fibrinogen_CS"/>
</dbReference>
<feature type="domain" description="Fibrinogen C-terminal" evidence="3">
    <location>
        <begin position="145"/>
        <end position="357"/>
    </location>
</feature>
<protein>
    <submittedName>
        <fullName evidence="4">AGAP011197-PA-like protein</fullName>
    </submittedName>
    <submittedName>
        <fullName evidence="5">Fibrinogen C-terminal domain-containing protein</fullName>
    </submittedName>
</protein>
<dbReference type="InterPro" id="IPR036056">
    <property type="entry name" value="Fibrinogen-like_C"/>
</dbReference>